<evidence type="ECO:0000259" key="2">
    <source>
        <dbReference type="Pfam" id="PF07587"/>
    </source>
</evidence>
<feature type="domain" description="DUF1553" evidence="2">
    <location>
        <begin position="416"/>
        <end position="671"/>
    </location>
</feature>
<evidence type="ECO:0000313" key="5">
    <source>
        <dbReference type="Proteomes" id="UP000295662"/>
    </source>
</evidence>
<dbReference type="PANTHER" id="PTHR35889">
    <property type="entry name" value="CYCLOINULO-OLIGOSACCHARIDE FRUCTANOTRANSFERASE-RELATED"/>
    <property type="match status" value="1"/>
</dbReference>
<feature type="domain" description="DUF1549" evidence="1">
    <location>
        <begin position="151"/>
        <end position="359"/>
    </location>
</feature>
<dbReference type="InterPro" id="IPR011429">
    <property type="entry name" value="Cyt_c_Planctomycete-type"/>
</dbReference>
<dbReference type="GO" id="GO:0009055">
    <property type="term" value="F:electron transfer activity"/>
    <property type="evidence" value="ECO:0007669"/>
    <property type="project" value="InterPro"/>
</dbReference>
<dbReference type="InterPro" id="IPR036909">
    <property type="entry name" value="Cyt_c-like_dom_sf"/>
</dbReference>
<evidence type="ECO:0000259" key="1">
    <source>
        <dbReference type="Pfam" id="PF07583"/>
    </source>
</evidence>
<dbReference type="GO" id="GO:0020037">
    <property type="term" value="F:heme binding"/>
    <property type="evidence" value="ECO:0007669"/>
    <property type="project" value="InterPro"/>
</dbReference>
<protein>
    <submittedName>
        <fullName evidence="4">Cytochrome c</fullName>
    </submittedName>
</protein>
<proteinExistence type="predicted"/>
<accession>A0A4R7RSL7</accession>
<reference evidence="4 5" key="1">
    <citation type="submission" date="2019-03" db="EMBL/GenBank/DDBJ databases">
        <title>Genomic Encyclopedia of Archaeal and Bacterial Type Strains, Phase II (KMG-II): from individual species to whole genera.</title>
        <authorList>
            <person name="Goeker M."/>
        </authorList>
    </citation>
    <scope>NUCLEOTIDE SEQUENCE [LARGE SCALE GENOMIC DNA]</scope>
    <source>
        <strain evidence="4 5">ATCC 25309</strain>
    </source>
</reference>
<dbReference type="Pfam" id="PF07587">
    <property type="entry name" value="PSD1"/>
    <property type="match status" value="1"/>
</dbReference>
<feature type="domain" description="Cytochrome C Planctomycete-type" evidence="3">
    <location>
        <begin position="46"/>
        <end position="100"/>
    </location>
</feature>
<sequence length="725" mass="81834">MLYGLNALSPIKTLTLISLSAWTGVAMGAAKPDFNHEIRPILASKCYACHGPDEDKREAGLRLDVREEAVKEAIVPGFPEKSEFWHRLVTTDKDDIMPPPSSPKQLTEKERDLLNRWIKAGAEYQQHWSFLPVKNHPLPKVGNAVGVRNGIDLFIRQKLEKNGFPPSAEADPITLIRRVSLDITGLPPTPEEVAAFTREFESSPRAYDQLVDRLLASPHYGERWGRHWLDLARYADSEGFLGDKVRPNAYHFRDWVIESINHDLPFDQFTIEQIAGDLLPEAQVPQLQAVGFHRNAALNTEAGVDKEEARFQNLADRVNTTSRVWMGLTLGCAQCHTHKYDPITIRDYYSFYAYFNNTQDLAEPKTKAQTLAEVTENRRQAYVHLAGDYARRGPDVIPATLSALPKLKTTSDAEQTRLDLAKWLVSPQHPLTSRVAVNQVWSKLFGTGIVSTPDDFGTSGESPSHPELLDWLAIHFMKNGWSRKELIRLIVTSATYRQSSLHRDDILETDPLNRLLSRQNRLRLEAEVLRDSFLTASGLLSRNIGGPSIKPPLPGDVFDVGRSVKWELSEGNDRYRRGLYILTMRSILYPMLTTFDAPDASEACVKRDRSNTPLQALTLMNDPVFVEAAQALALRVIQESPRNTAARLNTLFHRCLSRHPRPEETQRLLAFHAEQKARVKKGGADSLQVLSFFKDQVPQKDAQETAVLVALARVLLNLDEFINRE</sequence>
<organism evidence="4 5">
    <name type="scientific">Prosthecobacter fusiformis</name>
    <dbReference type="NCBI Taxonomy" id="48464"/>
    <lineage>
        <taxon>Bacteria</taxon>
        <taxon>Pseudomonadati</taxon>
        <taxon>Verrucomicrobiota</taxon>
        <taxon>Verrucomicrobiia</taxon>
        <taxon>Verrucomicrobiales</taxon>
        <taxon>Verrucomicrobiaceae</taxon>
        <taxon>Prosthecobacter</taxon>
    </lineage>
</organism>
<dbReference type="AlphaFoldDB" id="A0A4R7RSL7"/>
<comment type="caution">
    <text evidence="4">The sequence shown here is derived from an EMBL/GenBank/DDBJ whole genome shotgun (WGS) entry which is preliminary data.</text>
</comment>
<evidence type="ECO:0000259" key="3">
    <source>
        <dbReference type="Pfam" id="PF07635"/>
    </source>
</evidence>
<dbReference type="RefSeq" id="WP_243838882.1">
    <property type="nucleotide sequence ID" value="NZ_SOCA01000006.1"/>
</dbReference>
<dbReference type="InterPro" id="IPR022655">
    <property type="entry name" value="DUF1553"/>
</dbReference>
<dbReference type="EMBL" id="SOCA01000006">
    <property type="protein sequence ID" value="TDU68129.1"/>
    <property type="molecule type" value="Genomic_DNA"/>
</dbReference>
<dbReference type="PANTHER" id="PTHR35889:SF3">
    <property type="entry name" value="F-BOX DOMAIN-CONTAINING PROTEIN"/>
    <property type="match status" value="1"/>
</dbReference>
<gene>
    <name evidence="4" type="ORF">EI77_03246</name>
</gene>
<name>A0A4R7RSL7_9BACT</name>
<evidence type="ECO:0000313" key="4">
    <source>
        <dbReference type="EMBL" id="TDU68129.1"/>
    </source>
</evidence>
<dbReference type="Proteomes" id="UP000295662">
    <property type="component" value="Unassembled WGS sequence"/>
</dbReference>
<dbReference type="Pfam" id="PF07583">
    <property type="entry name" value="PSCyt2"/>
    <property type="match status" value="1"/>
</dbReference>
<dbReference type="Pfam" id="PF07635">
    <property type="entry name" value="PSCyt1"/>
    <property type="match status" value="1"/>
</dbReference>
<keyword evidence="5" id="KW-1185">Reference proteome</keyword>
<dbReference type="SUPFAM" id="SSF46626">
    <property type="entry name" value="Cytochrome c"/>
    <property type="match status" value="1"/>
</dbReference>
<dbReference type="InterPro" id="IPR011444">
    <property type="entry name" value="DUF1549"/>
</dbReference>